<dbReference type="Proteomes" id="UP000178085">
    <property type="component" value="Unassembled WGS sequence"/>
</dbReference>
<dbReference type="InterPro" id="IPR007016">
    <property type="entry name" value="O-antigen_ligase-rel_domated"/>
</dbReference>
<dbReference type="InterPro" id="IPR051533">
    <property type="entry name" value="WaaL-like"/>
</dbReference>
<feature type="transmembrane region" description="Helical" evidence="5">
    <location>
        <begin position="405"/>
        <end position="425"/>
    </location>
</feature>
<organism evidence="7 8">
    <name type="scientific">candidate division Kazan bacterium RIFCSPLOWO2_01_FULL_45_19</name>
    <dbReference type="NCBI Taxonomy" id="1798538"/>
    <lineage>
        <taxon>Bacteria</taxon>
        <taxon>Bacteria division Kazan-3B-28</taxon>
    </lineage>
</organism>
<feature type="transmembrane region" description="Helical" evidence="5">
    <location>
        <begin position="169"/>
        <end position="186"/>
    </location>
</feature>
<proteinExistence type="predicted"/>
<comment type="subcellular location">
    <subcellularLocation>
        <location evidence="1">Membrane</location>
        <topology evidence="1">Multi-pass membrane protein</topology>
    </subcellularLocation>
</comment>
<sequence length="457" mass="52203">MTDERKSENESKNFWLDKIEAVMVWLSVFLLPWQLRHTVMFATINGGYFEYGSWHIYATDLVIIALLVCWVLRPDKKFFAGPRWLSAPLLTLLVWMTLSVSWAVDKPLAMITAGHWWLAYLWYLYLLNRIQAISQLIRPLMWGVGLQALWGVVQYFLNQSLGFPWLGESILNAQVSGIPVVMANGVRQLRAHGMLPHANMLGGLLAVATPVLIYYYTTLERSKLSRQLVQIIMLVVVGVGLSFARGAWLVLGVGLLVVIILGWSAKREEHNSADKRWRNRRQFNIAGGALLLFGLVLATQYQFVINRFDLSDRLEQRSVEERITGVTNWEKIAGQYMVRGAGIGGYTVALQKLDSTQPVWWYQPVHNVYLLMIGELGVVGVAIWAWLIAVLVWVQVKWLRFKENWLLVLPIDAWLALGLVDHWLVSLQQGRLLLFLALVLIILVDRVSLIKPESKLY</sequence>
<feature type="transmembrane region" description="Helical" evidence="5">
    <location>
        <begin position="283"/>
        <end position="303"/>
    </location>
</feature>
<dbReference type="AlphaFoldDB" id="A0A1F4NQB5"/>
<protein>
    <recommendedName>
        <fullName evidence="6">O-antigen ligase-related domain-containing protein</fullName>
    </recommendedName>
</protein>
<dbReference type="PANTHER" id="PTHR37422">
    <property type="entry name" value="TEICHURONIC ACID BIOSYNTHESIS PROTEIN TUAE"/>
    <property type="match status" value="1"/>
</dbReference>
<feature type="transmembrane region" description="Helical" evidence="5">
    <location>
        <begin position="54"/>
        <end position="72"/>
    </location>
</feature>
<evidence type="ECO:0000313" key="7">
    <source>
        <dbReference type="EMBL" id="OGB73641.1"/>
    </source>
</evidence>
<evidence type="ECO:0000256" key="5">
    <source>
        <dbReference type="SAM" id="Phobius"/>
    </source>
</evidence>
<feature type="domain" description="O-antigen ligase-related" evidence="6">
    <location>
        <begin position="232"/>
        <end position="385"/>
    </location>
</feature>
<feature type="transmembrane region" description="Helical" evidence="5">
    <location>
        <begin position="198"/>
        <end position="217"/>
    </location>
</feature>
<accession>A0A1F4NQB5</accession>
<feature type="transmembrane region" description="Helical" evidence="5">
    <location>
        <begin position="15"/>
        <end position="34"/>
    </location>
</feature>
<feature type="transmembrane region" description="Helical" evidence="5">
    <location>
        <begin position="368"/>
        <end position="393"/>
    </location>
</feature>
<feature type="transmembrane region" description="Helical" evidence="5">
    <location>
        <begin position="108"/>
        <end position="127"/>
    </location>
</feature>
<feature type="transmembrane region" description="Helical" evidence="5">
    <location>
        <begin position="139"/>
        <end position="157"/>
    </location>
</feature>
<evidence type="ECO:0000313" key="8">
    <source>
        <dbReference type="Proteomes" id="UP000178085"/>
    </source>
</evidence>
<evidence type="ECO:0000256" key="2">
    <source>
        <dbReference type="ARBA" id="ARBA00022692"/>
    </source>
</evidence>
<reference evidence="7 8" key="1">
    <citation type="journal article" date="2016" name="Nat. Commun.">
        <title>Thousands of microbial genomes shed light on interconnected biogeochemical processes in an aquifer system.</title>
        <authorList>
            <person name="Anantharaman K."/>
            <person name="Brown C.T."/>
            <person name="Hug L.A."/>
            <person name="Sharon I."/>
            <person name="Castelle C.J."/>
            <person name="Probst A.J."/>
            <person name="Thomas B.C."/>
            <person name="Singh A."/>
            <person name="Wilkins M.J."/>
            <person name="Karaoz U."/>
            <person name="Brodie E.L."/>
            <person name="Williams K.H."/>
            <person name="Hubbard S.S."/>
            <person name="Banfield J.F."/>
        </authorList>
    </citation>
    <scope>NUCLEOTIDE SEQUENCE [LARGE SCALE GENOMIC DNA]</scope>
</reference>
<dbReference type="EMBL" id="METD01000001">
    <property type="protein sequence ID" value="OGB73641.1"/>
    <property type="molecule type" value="Genomic_DNA"/>
</dbReference>
<feature type="transmembrane region" description="Helical" evidence="5">
    <location>
        <begin position="431"/>
        <end position="449"/>
    </location>
</feature>
<keyword evidence="2 5" id="KW-0812">Transmembrane</keyword>
<feature type="transmembrane region" description="Helical" evidence="5">
    <location>
        <begin position="84"/>
        <end position="102"/>
    </location>
</feature>
<keyword evidence="3 5" id="KW-1133">Transmembrane helix</keyword>
<evidence type="ECO:0000256" key="3">
    <source>
        <dbReference type="ARBA" id="ARBA00022989"/>
    </source>
</evidence>
<gene>
    <name evidence="7" type="ORF">A3K51_02245</name>
</gene>
<dbReference type="PANTHER" id="PTHR37422:SF13">
    <property type="entry name" value="LIPOPOLYSACCHARIDE BIOSYNTHESIS PROTEIN PA4999-RELATED"/>
    <property type="match status" value="1"/>
</dbReference>
<comment type="caution">
    <text evidence="7">The sequence shown here is derived from an EMBL/GenBank/DDBJ whole genome shotgun (WGS) entry which is preliminary data.</text>
</comment>
<evidence type="ECO:0000256" key="4">
    <source>
        <dbReference type="ARBA" id="ARBA00023136"/>
    </source>
</evidence>
<dbReference type="GO" id="GO:0016020">
    <property type="term" value="C:membrane"/>
    <property type="evidence" value="ECO:0007669"/>
    <property type="project" value="UniProtKB-SubCell"/>
</dbReference>
<feature type="transmembrane region" description="Helical" evidence="5">
    <location>
        <begin position="229"/>
        <end position="262"/>
    </location>
</feature>
<dbReference type="Pfam" id="PF04932">
    <property type="entry name" value="Wzy_C"/>
    <property type="match status" value="1"/>
</dbReference>
<evidence type="ECO:0000259" key="6">
    <source>
        <dbReference type="Pfam" id="PF04932"/>
    </source>
</evidence>
<name>A0A1F4NQB5_UNCK3</name>
<evidence type="ECO:0000256" key="1">
    <source>
        <dbReference type="ARBA" id="ARBA00004141"/>
    </source>
</evidence>
<keyword evidence="4 5" id="KW-0472">Membrane</keyword>